<dbReference type="GO" id="GO:0008270">
    <property type="term" value="F:zinc ion binding"/>
    <property type="evidence" value="ECO:0007669"/>
    <property type="project" value="UniProtKB-KW"/>
</dbReference>
<dbReference type="Proteomes" id="UP001152888">
    <property type="component" value="Unassembled WGS sequence"/>
</dbReference>
<feature type="domain" description="C2H2-type" evidence="6">
    <location>
        <begin position="539"/>
        <end position="566"/>
    </location>
</feature>
<keyword evidence="8" id="KW-1185">Reference proteome</keyword>
<dbReference type="PROSITE" id="PS00028">
    <property type="entry name" value="ZINC_FINGER_C2H2_1"/>
    <property type="match status" value="6"/>
</dbReference>
<proteinExistence type="predicted"/>
<feature type="domain" description="C2H2-type" evidence="6">
    <location>
        <begin position="740"/>
        <end position="767"/>
    </location>
</feature>
<dbReference type="GO" id="GO:0005634">
    <property type="term" value="C:nucleus"/>
    <property type="evidence" value="ECO:0007669"/>
    <property type="project" value="TreeGrafter"/>
</dbReference>
<dbReference type="Gene3D" id="3.30.160.60">
    <property type="entry name" value="Classic Zinc Finger"/>
    <property type="match status" value="7"/>
</dbReference>
<keyword evidence="3 5" id="KW-0863">Zinc-finger</keyword>
<dbReference type="GO" id="GO:0010468">
    <property type="term" value="P:regulation of gene expression"/>
    <property type="evidence" value="ECO:0007669"/>
    <property type="project" value="TreeGrafter"/>
</dbReference>
<name>A0A9P0LZ41_ACAOB</name>
<protein>
    <recommendedName>
        <fullName evidence="6">C2H2-type domain-containing protein</fullName>
    </recommendedName>
</protein>
<feature type="domain" description="C2H2-type" evidence="6">
    <location>
        <begin position="408"/>
        <end position="435"/>
    </location>
</feature>
<reference evidence="7" key="1">
    <citation type="submission" date="2022-03" db="EMBL/GenBank/DDBJ databases">
        <authorList>
            <person name="Sayadi A."/>
        </authorList>
    </citation>
    <scope>NUCLEOTIDE SEQUENCE</scope>
</reference>
<dbReference type="OrthoDB" id="3561125at2759"/>
<dbReference type="InterPro" id="IPR013087">
    <property type="entry name" value="Znf_C2H2_type"/>
</dbReference>
<dbReference type="PANTHER" id="PTHR24403">
    <property type="entry name" value="ZINC FINGER PROTEIN"/>
    <property type="match status" value="1"/>
</dbReference>
<evidence type="ECO:0000313" key="7">
    <source>
        <dbReference type="EMBL" id="CAH2003479.1"/>
    </source>
</evidence>
<dbReference type="InterPro" id="IPR050688">
    <property type="entry name" value="Zinc_finger/UBP_domain"/>
</dbReference>
<evidence type="ECO:0000256" key="2">
    <source>
        <dbReference type="ARBA" id="ARBA00022737"/>
    </source>
</evidence>
<feature type="domain" description="C2H2-type" evidence="6">
    <location>
        <begin position="673"/>
        <end position="700"/>
    </location>
</feature>
<dbReference type="PROSITE" id="PS50157">
    <property type="entry name" value="ZINC_FINGER_C2H2_2"/>
    <property type="match status" value="5"/>
</dbReference>
<dbReference type="AlphaFoldDB" id="A0A9P0LZ41"/>
<evidence type="ECO:0000256" key="4">
    <source>
        <dbReference type="ARBA" id="ARBA00022833"/>
    </source>
</evidence>
<organism evidence="7 8">
    <name type="scientific">Acanthoscelides obtectus</name>
    <name type="common">Bean weevil</name>
    <name type="synonym">Bruchus obtectus</name>
    <dbReference type="NCBI Taxonomy" id="200917"/>
    <lineage>
        <taxon>Eukaryota</taxon>
        <taxon>Metazoa</taxon>
        <taxon>Ecdysozoa</taxon>
        <taxon>Arthropoda</taxon>
        <taxon>Hexapoda</taxon>
        <taxon>Insecta</taxon>
        <taxon>Pterygota</taxon>
        <taxon>Neoptera</taxon>
        <taxon>Endopterygota</taxon>
        <taxon>Coleoptera</taxon>
        <taxon>Polyphaga</taxon>
        <taxon>Cucujiformia</taxon>
        <taxon>Chrysomeloidea</taxon>
        <taxon>Chrysomelidae</taxon>
        <taxon>Bruchinae</taxon>
        <taxon>Bruchini</taxon>
        <taxon>Acanthoscelides</taxon>
    </lineage>
</organism>
<evidence type="ECO:0000256" key="1">
    <source>
        <dbReference type="ARBA" id="ARBA00022723"/>
    </source>
</evidence>
<comment type="caution">
    <text evidence="7">The sequence shown here is derived from an EMBL/GenBank/DDBJ whole genome shotgun (WGS) entry which is preliminary data.</text>
</comment>
<dbReference type="PANTHER" id="PTHR24403:SF67">
    <property type="entry name" value="FI01116P-RELATED"/>
    <property type="match status" value="1"/>
</dbReference>
<feature type="domain" description="C2H2-type" evidence="6">
    <location>
        <begin position="373"/>
        <end position="401"/>
    </location>
</feature>
<sequence>MMIEPLKDSTENKPVKPCGQIVLENTAPVENTMKIEWEEVEIDAKKSRGSFGVDQVAWELVKHEYENLDDIIFHRIKIEHTYAKTSIKCSNEEHFKMQNIEIKLENDLGNNQFEVSQITNEFIIKDENDQFIDTSAAETVPDRIYRECDTEKNNANASFIRDPEVSYKLNTCIHCNTTFESKINLDDHIIKNHLEFISSISSNVHQCTHCTYITTLETSLAEHMLQHPAAEYSNERIVCIYCSATFSSKLCLDDHILKKHPESIASVSSKIHECTNCTYKTTLRENLRQHMLKHFDAKRIYKTGVVCIHCNATYSRKIYLDDHILKKHPESKASVSGKIHECTNCTYKTTLREHWRQHVLKHIDAKRIYKTGFVCIHCNATFTTKVRLDDHILMKHPEFKSSISSEIYECAHCTYKTTLKHSLVKHMSNHSGAKGSINSSVCIHCNAIFTRKICLDGHILRKHPEFITSVSSKIHECAYCTYKTNLTNPMLNYTGAEGSCKFSVCIHCNATFMRKVHLDDHILKKHPEHISPSIAKKIRECTDCTYKTTIKHNFTRHILQHSGAKTVYKNSVCIHCNATYSRKLGLDDHILRKHPEFAASVSSKIHGCANCTYKTTSKDNFRKHMLKHSSAKIYKSSVVCIHCNARFKRKSRLNDHILVKHPDFTISITSKIYKCAHCTYKTTLKYSLVKHMLNHPGATGSINFNVCIHCNATFTRKMCVDDHILRKHPEFISSVSSKIHECTSCTYKTTSKDNLRKHLLKHSAAKKVSKSRCCVYSL</sequence>
<evidence type="ECO:0000256" key="3">
    <source>
        <dbReference type="ARBA" id="ARBA00022771"/>
    </source>
</evidence>
<evidence type="ECO:0000313" key="8">
    <source>
        <dbReference type="Proteomes" id="UP001152888"/>
    </source>
</evidence>
<keyword evidence="1" id="KW-0479">Metal-binding</keyword>
<keyword evidence="2" id="KW-0677">Repeat</keyword>
<accession>A0A9P0LZ41</accession>
<gene>
    <name evidence="7" type="ORF">ACAOBT_LOCUS27437</name>
</gene>
<evidence type="ECO:0000256" key="5">
    <source>
        <dbReference type="PROSITE-ProRule" id="PRU00042"/>
    </source>
</evidence>
<dbReference type="EMBL" id="CAKOFQ010007543">
    <property type="protein sequence ID" value="CAH2003479.1"/>
    <property type="molecule type" value="Genomic_DNA"/>
</dbReference>
<dbReference type="SMART" id="SM00355">
    <property type="entry name" value="ZnF_C2H2"/>
    <property type="match status" value="17"/>
</dbReference>
<evidence type="ECO:0000259" key="6">
    <source>
        <dbReference type="PROSITE" id="PS50157"/>
    </source>
</evidence>
<keyword evidence="4" id="KW-0862">Zinc</keyword>